<proteinExistence type="inferred from homology"/>
<dbReference type="PANTHER" id="PTHR42898:SF79">
    <property type="entry name" value="NAD(P)-BINDING ROSSMANN-FOLD PROTEIN"/>
    <property type="match status" value="1"/>
</dbReference>
<dbReference type="InterPro" id="IPR036291">
    <property type="entry name" value="NAD(P)-bd_dom_sf"/>
</dbReference>
<dbReference type="Gene3D" id="3.40.50.720">
    <property type="entry name" value="NAD(P)-binding Rossmann-like Domain"/>
    <property type="match status" value="2"/>
</dbReference>
<evidence type="ECO:0000313" key="5">
    <source>
        <dbReference type="Proteomes" id="UP000237347"/>
    </source>
</evidence>
<dbReference type="AlphaFoldDB" id="A0AAW0K5H3"/>
<evidence type="ECO:0000256" key="1">
    <source>
        <dbReference type="ARBA" id="ARBA00022857"/>
    </source>
</evidence>
<evidence type="ECO:0000256" key="2">
    <source>
        <dbReference type="ARBA" id="ARBA00023002"/>
    </source>
</evidence>
<organism evidence="4 5">
    <name type="scientific">Quercus suber</name>
    <name type="common">Cork oak</name>
    <dbReference type="NCBI Taxonomy" id="58331"/>
    <lineage>
        <taxon>Eukaryota</taxon>
        <taxon>Viridiplantae</taxon>
        <taxon>Streptophyta</taxon>
        <taxon>Embryophyta</taxon>
        <taxon>Tracheophyta</taxon>
        <taxon>Spermatophyta</taxon>
        <taxon>Magnoliopsida</taxon>
        <taxon>eudicotyledons</taxon>
        <taxon>Gunneridae</taxon>
        <taxon>Pentapetalae</taxon>
        <taxon>rosids</taxon>
        <taxon>fabids</taxon>
        <taxon>Fagales</taxon>
        <taxon>Fagaceae</taxon>
        <taxon>Quercus</taxon>
    </lineage>
</organism>
<dbReference type="InterPro" id="IPR045000">
    <property type="entry name" value="TR"/>
</dbReference>
<dbReference type="Proteomes" id="UP000237347">
    <property type="component" value="Unassembled WGS sequence"/>
</dbReference>
<dbReference type="SUPFAM" id="SSF51735">
    <property type="entry name" value="NAD(P)-binding Rossmann-fold domains"/>
    <property type="match status" value="1"/>
</dbReference>
<accession>A0AAW0K5H3</accession>
<evidence type="ECO:0000256" key="3">
    <source>
        <dbReference type="ARBA" id="ARBA00025714"/>
    </source>
</evidence>
<dbReference type="Pfam" id="PF13561">
    <property type="entry name" value="adh_short_C2"/>
    <property type="match status" value="1"/>
</dbReference>
<keyword evidence="2" id="KW-0560">Oxidoreductase</keyword>
<reference evidence="4 5" key="1">
    <citation type="journal article" date="2018" name="Sci. Data">
        <title>The draft genome sequence of cork oak.</title>
        <authorList>
            <person name="Ramos A.M."/>
            <person name="Usie A."/>
            <person name="Barbosa P."/>
            <person name="Barros P.M."/>
            <person name="Capote T."/>
            <person name="Chaves I."/>
            <person name="Simoes F."/>
            <person name="Abreu I."/>
            <person name="Carrasquinho I."/>
            <person name="Faro C."/>
            <person name="Guimaraes J.B."/>
            <person name="Mendonca D."/>
            <person name="Nobrega F."/>
            <person name="Rodrigues L."/>
            <person name="Saibo N.J.M."/>
            <person name="Varela M.C."/>
            <person name="Egas C."/>
            <person name="Matos J."/>
            <person name="Miguel C.M."/>
            <person name="Oliveira M.M."/>
            <person name="Ricardo C.P."/>
            <person name="Goncalves S."/>
        </authorList>
    </citation>
    <scope>NUCLEOTIDE SEQUENCE [LARGE SCALE GENOMIC DNA]</scope>
    <source>
        <strain evidence="5">cv. HL8</strain>
    </source>
</reference>
<dbReference type="GO" id="GO:0016491">
    <property type="term" value="F:oxidoreductase activity"/>
    <property type="evidence" value="ECO:0007669"/>
    <property type="project" value="UniProtKB-KW"/>
</dbReference>
<sequence length="116" mass="12490">MSTNFESAYHSSQLAYPLLKASGAGSIVFVSSVAGDNIRINSVAPWYIKTPLVDTTYLCNEKFLEAVISQTPLGRIGQPKEVSSLVAFLCLPVFSYITGQTICVDGGFAVNDFSFP</sequence>
<evidence type="ECO:0000313" key="4">
    <source>
        <dbReference type="EMBL" id="KAK7834174.1"/>
    </source>
</evidence>
<dbReference type="PRINTS" id="PR00081">
    <property type="entry name" value="GDHRDH"/>
</dbReference>
<dbReference type="EMBL" id="PKMF04000392">
    <property type="protein sequence ID" value="KAK7834174.1"/>
    <property type="molecule type" value="Genomic_DNA"/>
</dbReference>
<gene>
    <name evidence="4" type="ORF">CFP56_024856</name>
</gene>
<comment type="caution">
    <text evidence="4">The sequence shown here is derived from an EMBL/GenBank/DDBJ whole genome shotgun (WGS) entry which is preliminary data.</text>
</comment>
<keyword evidence="1" id="KW-0521">NADP</keyword>
<dbReference type="PANTHER" id="PTHR42898">
    <property type="entry name" value="TROPINONE REDUCTASE"/>
    <property type="match status" value="1"/>
</dbReference>
<comment type="similarity">
    <text evidence="3">Belongs to the short-chain dehydrogenases/reductases (SDR) family. SDR65C subfamily.</text>
</comment>
<keyword evidence="5" id="KW-1185">Reference proteome</keyword>
<dbReference type="InterPro" id="IPR002347">
    <property type="entry name" value="SDR_fam"/>
</dbReference>
<protein>
    <submittedName>
        <fullName evidence="4">Tropinone reductase like protein</fullName>
    </submittedName>
</protein>
<name>A0AAW0K5H3_QUESU</name>